<dbReference type="GO" id="GO:0090083">
    <property type="term" value="P:regulation of inclusion body assembly"/>
    <property type="evidence" value="ECO:0007669"/>
    <property type="project" value="EnsemblFungi"/>
</dbReference>
<keyword evidence="4 8" id="KW-0812">Transmembrane</keyword>
<evidence type="ECO:0000256" key="1">
    <source>
        <dbReference type="ARBA" id="ARBA00004211"/>
    </source>
</evidence>
<dbReference type="GO" id="GO:0031201">
    <property type="term" value="C:SNARE complex"/>
    <property type="evidence" value="ECO:0007669"/>
    <property type="project" value="EnsemblFungi"/>
</dbReference>
<dbReference type="PANTHER" id="PTHR19957">
    <property type="entry name" value="SYNTAXIN"/>
    <property type="match status" value="1"/>
</dbReference>
<feature type="transmembrane region" description="Helical" evidence="8">
    <location>
        <begin position="294"/>
        <end position="313"/>
    </location>
</feature>
<keyword evidence="6" id="KW-0175">Coiled coil</keyword>
<organism evidence="10 11">
    <name type="scientific">Babjeviella inositovora NRRL Y-12698</name>
    <dbReference type="NCBI Taxonomy" id="984486"/>
    <lineage>
        <taxon>Eukaryota</taxon>
        <taxon>Fungi</taxon>
        <taxon>Dikarya</taxon>
        <taxon>Ascomycota</taxon>
        <taxon>Saccharomycotina</taxon>
        <taxon>Pichiomycetes</taxon>
        <taxon>Serinales incertae sedis</taxon>
        <taxon>Babjeviella</taxon>
    </lineage>
</organism>
<dbReference type="CDD" id="cd15844">
    <property type="entry name" value="SNARE_syntaxin5"/>
    <property type="match status" value="1"/>
</dbReference>
<dbReference type="GO" id="GO:0000149">
    <property type="term" value="F:SNARE binding"/>
    <property type="evidence" value="ECO:0007669"/>
    <property type="project" value="TreeGrafter"/>
</dbReference>
<comment type="subcellular location">
    <subcellularLocation>
        <location evidence="1">Membrane</location>
        <topology evidence="1">Single-pass type IV membrane protein</topology>
    </subcellularLocation>
</comment>
<accession>A0A1E3QRC0</accession>
<comment type="similarity">
    <text evidence="2">Belongs to the syntaxin family.</text>
</comment>
<keyword evidence="5 8" id="KW-1133">Transmembrane helix</keyword>
<evidence type="ECO:0000256" key="4">
    <source>
        <dbReference type="ARBA" id="ARBA00022692"/>
    </source>
</evidence>
<dbReference type="SMART" id="SM00397">
    <property type="entry name" value="t_SNARE"/>
    <property type="match status" value="1"/>
</dbReference>
<name>A0A1E3QRC0_9ASCO</name>
<dbReference type="GO" id="GO:0006886">
    <property type="term" value="P:intracellular protein transport"/>
    <property type="evidence" value="ECO:0007669"/>
    <property type="project" value="EnsemblFungi"/>
</dbReference>
<dbReference type="OrthoDB" id="421009at2759"/>
<dbReference type="GO" id="GO:0000139">
    <property type="term" value="C:Golgi membrane"/>
    <property type="evidence" value="ECO:0007669"/>
    <property type="project" value="TreeGrafter"/>
</dbReference>
<dbReference type="GO" id="GO:0005801">
    <property type="term" value="C:cis-Golgi network"/>
    <property type="evidence" value="ECO:0007669"/>
    <property type="project" value="EnsemblFungi"/>
</dbReference>
<dbReference type="PROSITE" id="PS50192">
    <property type="entry name" value="T_SNARE"/>
    <property type="match status" value="1"/>
</dbReference>
<dbReference type="AlphaFoldDB" id="A0A1E3QRC0"/>
<evidence type="ECO:0000313" key="11">
    <source>
        <dbReference type="Proteomes" id="UP000094336"/>
    </source>
</evidence>
<dbReference type="EMBL" id="KV454432">
    <property type="protein sequence ID" value="ODQ79602.1"/>
    <property type="molecule type" value="Genomic_DNA"/>
</dbReference>
<keyword evidence="7 8" id="KW-0472">Membrane</keyword>
<keyword evidence="11" id="KW-1185">Reference proteome</keyword>
<dbReference type="Pfam" id="PF05739">
    <property type="entry name" value="SNARE"/>
    <property type="match status" value="1"/>
</dbReference>
<protein>
    <recommendedName>
        <fullName evidence="9">t-SNARE coiled-coil homology domain-containing protein</fullName>
    </recommendedName>
</protein>
<dbReference type="Gene3D" id="1.20.58.70">
    <property type="match status" value="1"/>
</dbReference>
<keyword evidence="3" id="KW-0813">Transport</keyword>
<dbReference type="Pfam" id="PF11416">
    <property type="entry name" value="Syntaxin-5_N"/>
    <property type="match status" value="1"/>
</dbReference>
<sequence>MSVYTPQLTDIQDRTLEFQQCVASFNRLNKTKPSPAANAPPKKSEFSLRASAVATDIAHTLGMLSKLAMLVKKKPLFDDKPVEIAQLTNVIKQDIFRIERALKDLLVFTKGGAEPQAATHSKNVVQILSTQFKNISGDFKTVLETRQRNEQLNKSRQEQFLSAVSSNVVAGSATTSENPFMALDNPFLSRSATPFADTDTSPYGDYLTLPDQSQQLMLMEEQSVYLQDRNRAVETIESTINEVGNLFQQLATMVSEQGETIQRIDTNVEDISMNIQGAQRELLKYYAHISSNRFFFLKIFAVIMVFFMCWVLVS</sequence>
<evidence type="ECO:0000256" key="6">
    <source>
        <dbReference type="ARBA" id="ARBA00023054"/>
    </source>
</evidence>
<dbReference type="STRING" id="984486.A0A1E3QRC0"/>
<dbReference type="GeneID" id="30149658"/>
<dbReference type="Proteomes" id="UP000094336">
    <property type="component" value="Unassembled WGS sequence"/>
</dbReference>
<evidence type="ECO:0000259" key="9">
    <source>
        <dbReference type="PROSITE" id="PS50192"/>
    </source>
</evidence>
<dbReference type="PANTHER" id="PTHR19957:SF3">
    <property type="entry name" value="SYNTAXIN-5"/>
    <property type="match status" value="1"/>
</dbReference>
<evidence type="ECO:0000256" key="2">
    <source>
        <dbReference type="ARBA" id="ARBA00009063"/>
    </source>
</evidence>
<dbReference type="GO" id="GO:0048280">
    <property type="term" value="P:vesicle fusion with Golgi apparatus"/>
    <property type="evidence" value="ECO:0007669"/>
    <property type="project" value="EnsemblFungi"/>
</dbReference>
<dbReference type="InterPro" id="IPR010989">
    <property type="entry name" value="SNARE"/>
</dbReference>
<dbReference type="PROSITE" id="PS00914">
    <property type="entry name" value="SYNTAXIN"/>
    <property type="match status" value="1"/>
</dbReference>
<dbReference type="InterPro" id="IPR021538">
    <property type="entry name" value="Syntaxin-5_N"/>
</dbReference>
<proteinExistence type="inferred from homology"/>
<dbReference type="InterPro" id="IPR045242">
    <property type="entry name" value="Syntaxin"/>
</dbReference>
<evidence type="ECO:0000256" key="3">
    <source>
        <dbReference type="ARBA" id="ARBA00022448"/>
    </source>
</evidence>
<dbReference type="GO" id="GO:0005484">
    <property type="term" value="F:SNAP receptor activity"/>
    <property type="evidence" value="ECO:0007669"/>
    <property type="project" value="EnsemblFungi"/>
</dbReference>
<feature type="domain" description="T-SNARE coiled-coil homology" evidence="9">
    <location>
        <begin position="223"/>
        <end position="285"/>
    </location>
</feature>
<dbReference type="SUPFAM" id="SSF47661">
    <property type="entry name" value="t-snare proteins"/>
    <property type="match status" value="1"/>
</dbReference>
<reference evidence="11" key="1">
    <citation type="submission" date="2016-05" db="EMBL/GenBank/DDBJ databases">
        <title>Comparative genomics of biotechnologically important yeasts.</title>
        <authorList>
            <consortium name="DOE Joint Genome Institute"/>
            <person name="Riley R."/>
            <person name="Haridas S."/>
            <person name="Wolfe K.H."/>
            <person name="Lopes M.R."/>
            <person name="Hittinger C.T."/>
            <person name="Goker M."/>
            <person name="Salamov A."/>
            <person name="Wisecaver J."/>
            <person name="Long T.M."/>
            <person name="Aerts A.L."/>
            <person name="Barry K."/>
            <person name="Choi C."/>
            <person name="Clum A."/>
            <person name="Coughlan A.Y."/>
            <person name="Deshpande S."/>
            <person name="Douglass A.P."/>
            <person name="Hanson S.J."/>
            <person name="Klenk H.-P."/>
            <person name="Labutti K."/>
            <person name="Lapidus A."/>
            <person name="Lindquist E."/>
            <person name="Lipzen A."/>
            <person name="Meier-Kolthoff J.P."/>
            <person name="Ohm R.A."/>
            <person name="Otillar R.P."/>
            <person name="Pangilinan J."/>
            <person name="Peng Y."/>
            <person name="Rokas A."/>
            <person name="Rosa C.A."/>
            <person name="Scheuner C."/>
            <person name="Sibirny A.A."/>
            <person name="Slot J.C."/>
            <person name="Stielow J.B."/>
            <person name="Sun H."/>
            <person name="Kurtzman C.P."/>
            <person name="Blackwell M."/>
            <person name="Grigoriev I.V."/>
            <person name="Jeffries T.W."/>
        </authorList>
    </citation>
    <scope>NUCLEOTIDE SEQUENCE [LARGE SCALE GENOMIC DNA]</scope>
    <source>
        <strain evidence="11">NRRL Y-12698</strain>
    </source>
</reference>
<gene>
    <name evidence="10" type="ORF">BABINDRAFT_37140</name>
</gene>
<dbReference type="InterPro" id="IPR000727">
    <property type="entry name" value="T_SNARE_dom"/>
</dbReference>
<dbReference type="RefSeq" id="XP_018984930.1">
    <property type="nucleotide sequence ID" value="XM_019131805.1"/>
</dbReference>
<dbReference type="InterPro" id="IPR006012">
    <property type="entry name" value="Syntaxin/epimorphin_CS"/>
</dbReference>
<dbReference type="GO" id="GO:0048278">
    <property type="term" value="P:vesicle docking"/>
    <property type="evidence" value="ECO:0007669"/>
    <property type="project" value="TreeGrafter"/>
</dbReference>
<dbReference type="GO" id="GO:0006891">
    <property type="term" value="P:intra-Golgi vesicle-mediated transport"/>
    <property type="evidence" value="ECO:0007669"/>
    <property type="project" value="EnsemblFungi"/>
</dbReference>
<evidence type="ECO:0000256" key="5">
    <source>
        <dbReference type="ARBA" id="ARBA00022989"/>
    </source>
</evidence>
<evidence type="ECO:0000313" key="10">
    <source>
        <dbReference type="EMBL" id="ODQ79602.1"/>
    </source>
</evidence>
<evidence type="ECO:0000256" key="7">
    <source>
        <dbReference type="ARBA" id="ARBA00023136"/>
    </source>
</evidence>
<dbReference type="GO" id="GO:0006888">
    <property type="term" value="P:endoplasmic reticulum to Golgi vesicle-mediated transport"/>
    <property type="evidence" value="ECO:0007669"/>
    <property type="project" value="EnsemblFungi"/>
</dbReference>
<evidence type="ECO:0000256" key="8">
    <source>
        <dbReference type="SAM" id="Phobius"/>
    </source>
</evidence>